<dbReference type="PRINTS" id="PR00377">
    <property type="entry name" value="IMPHPHTASES"/>
</dbReference>
<feature type="binding site" evidence="12">
    <location>
        <position position="86"/>
    </location>
    <ligand>
        <name>Mg(2+)</name>
        <dbReference type="ChEBI" id="CHEBI:18420"/>
        <label>1</label>
        <note>catalytic</note>
    </ligand>
</feature>
<comment type="catalytic activity">
    <reaction evidence="10">
        <text>L-histidinol phosphate + H2O = L-histidinol + phosphate</text>
        <dbReference type="Rhea" id="RHEA:14465"/>
        <dbReference type="ChEBI" id="CHEBI:15377"/>
        <dbReference type="ChEBI" id="CHEBI:43474"/>
        <dbReference type="ChEBI" id="CHEBI:57699"/>
        <dbReference type="ChEBI" id="CHEBI:57980"/>
        <dbReference type="EC" id="3.1.3.15"/>
    </reaction>
</comment>
<dbReference type="SUPFAM" id="SSF56655">
    <property type="entry name" value="Carbohydrate phosphatase"/>
    <property type="match status" value="1"/>
</dbReference>
<sequence>MIIFPDIDFLHSLADVADLETMTRFRTAMKAEAKGSVGDAFDPVTEADRAAEAAMREMIAATFPDHAILGEEFGTSGESSFKWVLDPIDGTRPFISGIASWGTLIGFVEGETARLGMMSQPFTGERFWASPAGAWRECQGERFAMHTRQTVDIAEAILHTTSPDYFDARSRPAFDRLASAVRMTRYGGECYAVAMLAAGFIDLNFEPELEPHDVVALIPIVEQAGGIITTLAGSPAEKGGAVLASANPALHEQALRILNHPQ</sequence>
<dbReference type="EC" id="3.1.3.15" evidence="4 11"/>
<dbReference type="Pfam" id="PF00459">
    <property type="entry name" value="Inositol_P"/>
    <property type="match status" value="1"/>
</dbReference>
<dbReference type="InterPro" id="IPR020583">
    <property type="entry name" value="Inositol_monoP_metal-BS"/>
</dbReference>
<dbReference type="Gene3D" id="3.40.190.80">
    <property type="match status" value="1"/>
</dbReference>
<dbReference type="InterPro" id="IPR011809">
    <property type="entry name" value="His_9_proposed"/>
</dbReference>
<dbReference type="CDD" id="cd01641">
    <property type="entry name" value="Bacterial_IMPase_like_1"/>
    <property type="match status" value="1"/>
</dbReference>
<keyword evidence="5" id="KW-0028">Amino-acid biosynthesis</keyword>
<dbReference type="GO" id="GO:0007165">
    <property type="term" value="P:signal transduction"/>
    <property type="evidence" value="ECO:0007669"/>
    <property type="project" value="TreeGrafter"/>
</dbReference>
<evidence type="ECO:0000256" key="11">
    <source>
        <dbReference type="NCBIfam" id="TIGR02067"/>
    </source>
</evidence>
<dbReference type="GO" id="GO:0046872">
    <property type="term" value="F:metal ion binding"/>
    <property type="evidence" value="ECO:0007669"/>
    <property type="project" value="UniProtKB-KW"/>
</dbReference>
<accession>A0A494WAA6</accession>
<evidence type="ECO:0000256" key="9">
    <source>
        <dbReference type="ARBA" id="ARBA00023102"/>
    </source>
</evidence>
<gene>
    <name evidence="13" type="ORF">SAMIE_1008860</name>
</gene>
<evidence type="ECO:0000256" key="2">
    <source>
        <dbReference type="ARBA" id="ARBA00004970"/>
    </source>
</evidence>
<dbReference type="NCBIfam" id="TIGR02067">
    <property type="entry name" value="his_9_HisN"/>
    <property type="match status" value="1"/>
</dbReference>
<dbReference type="PROSITE" id="PS00629">
    <property type="entry name" value="IMP_1"/>
    <property type="match status" value="1"/>
</dbReference>
<keyword evidence="8 12" id="KW-0460">Magnesium</keyword>
<feature type="binding site" evidence="12">
    <location>
        <position position="88"/>
    </location>
    <ligand>
        <name>Mg(2+)</name>
        <dbReference type="ChEBI" id="CHEBI:18420"/>
        <label>1</label>
        <note>catalytic</note>
    </ligand>
</feature>
<feature type="binding site" evidence="12">
    <location>
        <position position="71"/>
    </location>
    <ligand>
        <name>Mg(2+)</name>
        <dbReference type="ChEBI" id="CHEBI:18420"/>
        <label>1</label>
        <note>catalytic</note>
    </ligand>
</feature>
<evidence type="ECO:0000256" key="6">
    <source>
        <dbReference type="ARBA" id="ARBA00022723"/>
    </source>
</evidence>
<organism evidence="13 14">
    <name type="scientific">Sphingobium amiense</name>
    <dbReference type="NCBI Taxonomy" id="135719"/>
    <lineage>
        <taxon>Bacteria</taxon>
        <taxon>Pseudomonadati</taxon>
        <taxon>Pseudomonadota</taxon>
        <taxon>Alphaproteobacteria</taxon>
        <taxon>Sphingomonadales</taxon>
        <taxon>Sphingomonadaceae</taxon>
        <taxon>Sphingobium</taxon>
    </lineage>
</organism>
<proteinExistence type="inferred from homology"/>
<dbReference type="UniPathway" id="UPA00031">
    <property type="reaction ID" value="UER00013"/>
</dbReference>
<keyword evidence="9" id="KW-0368">Histidine biosynthesis</keyword>
<protein>
    <recommendedName>
        <fullName evidence="4 11">Histidinol-phosphatase</fullName>
        <ecNumber evidence="4 11">3.1.3.15</ecNumber>
    </recommendedName>
</protein>
<evidence type="ECO:0000256" key="10">
    <source>
        <dbReference type="ARBA" id="ARBA00049158"/>
    </source>
</evidence>
<evidence type="ECO:0000313" key="13">
    <source>
        <dbReference type="EMBL" id="BBD97385.1"/>
    </source>
</evidence>
<comment type="similarity">
    <text evidence="3">Belongs to the inositol monophosphatase superfamily.</text>
</comment>
<dbReference type="GO" id="GO:0006020">
    <property type="term" value="P:inositol metabolic process"/>
    <property type="evidence" value="ECO:0007669"/>
    <property type="project" value="TreeGrafter"/>
</dbReference>
<evidence type="ECO:0000256" key="4">
    <source>
        <dbReference type="ARBA" id="ARBA00013085"/>
    </source>
</evidence>
<evidence type="ECO:0000256" key="8">
    <source>
        <dbReference type="ARBA" id="ARBA00022842"/>
    </source>
</evidence>
<keyword evidence="7" id="KW-0378">Hydrolase</keyword>
<keyword evidence="6 12" id="KW-0479">Metal-binding</keyword>
<comment type="pathway">
    <text evidence="2">Amino-acid biosynthesis; L-histidine biosynthesis; L-histidine from 5-phospho-alpha-D-ribose 1-diphosphate: step 8/9.</text>
</comment>
<dbReference type="RefSeq" id="WP_066702237.1">
    <property type="nucleotide sequence ID" value="NZ_AP018664.1"/>
</dbReference>
<dbReference type="KEGG" id="sami:SAMIE_1008860"/>
<feature type="binding site" evidence="12">
    <location>
        <position position="89"/>
    </location>
    <ligand>
        <name>Mg(2+)</name>
        <dbReference type="ChEBI" id="CHEBI:18420"/>
        <label>1</label>
        <note>catalytic</note>
    </ligand>
</feature>
<evidence type="ECO:0000256" key="5">
    <source>
        <dbReference type="ARBA" id="ARBA00022605"/>
    </source>
</evidence>
<name>A0A494WAA6_9SPHN</name>
<dbReference type="EMBL" id="AP018664">
    <property type="protein sequence ID" value="BBD97385.1"/>
    <property type="molecule type" value="Genomic_DNA"/>
</dbReference>
<feature type="binding site" evidence="12">
    <location>
        <position position="213"/>
    </location>
    <ligand>
        <name>Mg(2+)</name>
        <dbReference type="ChEBI" id="CHEBI:18420"/>
        <label>1</label>
        <note>catalytic</note>
    </ligand>
</feature>
<evidence type="ECO:0000256" key="3">
    <source>
        <dbReference type="ARBA" id="ARBA00009759"/>
    </source>
</evidence>
<dbReference type="GO" id="GO:0004401">
    <property type="term" value="F:histidinol-phosphatase activity"/>
    <property type="evidence" value="ECO:0007669"/>
    <property type="project" value="UniProtKB-UniRule"/>
</dbReference>
<keyword evidence="14" id="KW-1185">Reference proteome</keyword>
<reference evidence="13 14" key="1">
    <citation type="submission" date="2018-05" db="EMBL/GenBank/DDBJ databases">
        <title>Complete Genome Sequence of the Nonylphenol-Degrading Bacterium Sphingobium amiense DSM 16289T.</title>
        <authorList>
            <person name="Ootsuka M."/>
            <person name="Nishizawa T."/>
            <person name="Ohta H."/>
        </authorList>
    </citation>
    <scope>NUCLEOTIDE SEQUENCE [LARGE SCALE GENOMIC DNA]</scope>
    <source>
        <strain evidence="13 14">DSM 16289</strain>
    </source>
</reference>
<dbReference type="GO" id="GO:0008934">
    <property type="term" value="F:inositol monophosphate 1-phosphatase activity"/>
    <property type="evidence" value="ECO:0007669"/>
    <property type="project" value="TreeGrafter"/>
</dbReference>
<evidence type="ECO:0000256" key="12">
    <source>
        <dbReference type="PIRSR" id="PIRSR600760-2"/>
    </source>
</evidence>
<evidence type="ECO:0000256" key="1">
    <source>
        <dbReference type="ARBA" id="ARBA00001946"/>
    </source>
</evidence>
<comment type="cofactor">
    <cofactor evidence="1 12">
        <name>Mg(2+)</name>
        <dbReference type="ChEBI" id="CHEBI:18420"/>
    </cofactor>
</comment>
<evidence type="ECO:0000313" key="14">
    <source>
        <dbReference type="Proteomes" id="UP000279959"/>
    </source>
</evidence>
<dbReference type="GO" id="GO:0000105">
    <property type="term" value="P:L-histidine biosynthetic process"/>
    <property type="evidence" value="ECO:0007669"/>
    <property type="project" value="UniProtKB-UniRule"/>
</dbReference>
<evidence type="ECO:0000256" key="7">
    <source>
        <dbReference type="ARBA" id="ARBA00022801"/>
    </source>
</evidence>
<dbReference type="PANTHER" id="PTHR20854:SF4">
    <property type="entry name" value="INOSITOL-1-MONOPHOSPHATASE-RELATED"/>
    <property type="match status" value="1"/>
</dbReference>
<dbReference type="AlphaFoldDB" id="A0A494WAA6"/>
<dbReference type="Gene3D" id="3.30.540.10">
    <property type="entry name" value="Fructose-1,6-Bisphosphatase, subunit A, domain 1"/>
    <property type="match status" value="1"/>
</dbReference>
<dbReference type="Proteomes" id="UP000279959">
    <property type="component" value="Chromosome"/>
</dbReference>
<dbReference type="InterPro" id="IPR000760">
    <property type="entry name" value="Inositol_monophosphatase-like"/>
</dbReference>
<dbReference type="PANTHER" id="PTHR20854">
    <property type="entry name" value="INOSITOL MONOPHOSPHATASE"/>
    <property type="match status" value="1"/>
</dbReference>